<keyword evidence="1" id="KW-0560">Oxidoreductase</keyword>
<dbReference type="GO" id="GO:0016491">
    <property type="term" value="F:oxidoreductase activity"/>
    <property type="evidence" value="ECO:0007669"/>
    <property type="project" value="UniProtKB-KW"/>
</dbReference>
<dbReference type="Pfam" id="PF17806">
    <property type="entry name" value="SO_alpha_A3"/>
    <property type="match status" value="1"/>
</dbReference>
<evidence type="ECO:0000259" key="2">
    <source>
        <dbReference type="Pfam" id="PF17806"/>
    </source>
</evidence>
<keyword evidence="4" id="KW-1185">Reference proteome</keyword>
<dbReference type="Gene3D" id="1.10.10.1100">
    <property type="entry name" value="BFD-like [2Fe-2S]-binding domain"/>
    <property type="match status" value="1"/>
</dbReference>
<dbReference type="Proteomes" id="UP001229244">
    <property type="component" value="Unassembled WGS sequence"/>
</dbReference>
<dbReference type="Gene3D" id="3.50.50.60">
    <property type="entry name" value="FAD/NAD(P)-binding domain"/>
    <property type="match status" value="2"/>
</dbReference>
<dbReference type="InterPro" id="IPR036188">
    <property type="entry name" value="FAD/NAD-bd_sf"/>
</dbReference>
<evidence type="ECO:0000313" key="3">
    <source>
        <dbReference type="EMBL" id="MDQ0316842.1"/>
    </source>
</evidence>
<organism evidence="3 4">
    <name type="scientific">Amorphus orientalis</name>
    <dbReference type="NCBI Taxonomy" id="649198"/>
    <lineage>
        <taxon>Bacteria</taxon>
        <taxon>Pseudomonadati</taxon>
        <taxon>Pseudomonadota</taxon>
        <taxon>Alphaproteobacteria</taxon>
        <taxon>Hyphomicrobiales</taxon>
        <taxon>Amorphaceae</taxon>
        <taxon>Amorphus</taxon>
    </lineage>
</organism>
<dbReference type="PANTHER" id="PTHR42949">
    <property type="entry name" value="ANAEROBIC GLYCEROL-3-PHOSPHATE DEHYDROGENASE SUBUNIT B"/>
    <property type="match status" value="1"/>
</dbReference>
<dbReference type="PANTHER" id="PTHR42949:SF3">
    <property type="entry name" value="ANAEROBIC GLYCEROL-3-PHOSPHATE DEHYDROGENASE SUBUNIT B"/>
    <property type="match status" value="1"/>
</dbReference>
<dbReference type="RefSeq" id="WP_306886717.1">
    <property type="nucleotide sequence ID" value="NZ_JAUSUL010000003.1"/>
</dbReference>
<evidence type="ECO:0000256" key="1">
    <source>
        <dbReference type="ARBA" id="ARBA00023002"/>
    </source>
</evidence>
<reference evidence="3" key="1">
    <citation type="submission" date="2023-07" db="EMBL/GenBank/DDBJ databases">
        <title>Genomic Encyclopedia of Type Strains, Phase IV (KMG-IV): sequencing the most valuable type-strain genomes for metagenomic binning, comparative biology and taxonomic classification.</title>
        <authorList>
            <person name="Goeker M."/>
        </authorList>
    </citation>
    <scope>NUCLEOTIDE SEQUENCE</scope>
    <source>
        <strain evidence="3">DSM 21202</strain>
    </source>
</reference>
<comment type="caution">
    <text evidence="3">The sequence shown here is derived from an EMBL/GenBank/DDBJ whole genome shotgun (WGS) entry which is preliminary data.</text>
</comment>
<dbReference type="SUPFAM" id="SSF51905">
    <property type="entry name" value="FAD/NAD(P)-binding domain"/>
    <property type="match status" value="1"/>
</dbReference>
<gene>
    <name evidence="3" type="ORF">J2S73_003318</name>
</gene>
<dbReference type="InterPro" id="IPR041117">
    <property type="entry name" value="SoxA_A3"/>
</dbReference>
<dbReference type="InterPro" id="IPR041854">
    <property type="entry name" value="BFD-like_2Fe2S-bd_dom_sf"/>
</dbReference>
<protein>
    <submittedName>
        <fullName evidence="3">NADPH-dependent 2,4-dienoyl-CoA reductase/sulfur reductase-like enzyme</fullName>
    </submittedName>
</protein>
<accession>A0AAE4AU81</accession>
<dbReference type="AlphaFoldDB" id="A0AAE4AU81"/>
<dbReference type="InterPro" id="IPR042204">
    <property type="entry name" value="2Fe-2S-bd_N"/>
</dbReference>
<feature type="domain" description="SoxA A3" evidence="2">
    <location>
        <begin position="379"/>
        <end position="456"/>
    </location>
</feature>
<dbReference type="EMBL" id="JAUSUL010000003">
    <property type="protein sequence ID" value="MDQ0316842.1"/>
    <property type="molecule type" value="Genomic_DNA"/>
</dbReference>
<proteinExistence type="predicted"/>
<dbReference type="Pfam" id="PF13510">
    <property type="entry name" value="Fer2_4"/>
    <property type="match status" value="1"/>
</dbReference>
<evidence type="ECO:0000313" key="4">
    <source>
        <dbReference type="Proteomes" id="UP001229244"/>
    </source>
</evidence>
<sequence>MTTPPPAGDVPFVFNRRRLVGRTGDTLAAALLRNGILATGFSPRRRRPRGIITAGFDEPAALVHRLQPSPIHANARATTLPLAPGLEARGAHADRLTAFAIAGLARFTVAGFYHKLWTGARAWHAVEPMLRRLASDGPIGSQPDAFSVRRATCDVLVVGDGPAGRAATVRLRQEGKSVLTADAMPAPGSDDRRARPDLSATIVVALRQDGALALEERVDGPILWDIKAGRVGLATGRTHLLPIFENNDLPGVMLASAVADYVERYEVLPGRQVVISSHETTAARATRYLEQVGANVTVLDSDDRIVGVVGRTRVEAVRIATQAGERTVSADLIAVDAGSVPRLDLLEAAPAHRPEIDLYGSVDMPETSTLTVPAGNPWRQFVDVCNDVTVGDLALAVREGFAHPEHVKRYTTAAMGPDQGVLARHSVAAALSHLTGHPVSKSRRRMPIAPIPLGALSKLADSAIACEYQTQEYR</sequence>
<dbReference type="Gene3D" id="3.10.20.440">
    <property type="entry name" value="2Fe-2S iron-sulphur cluster binding domain, sarcosine oxidase, alpha subunit, N-terminal domain"/>
    <property type="match status" value="1"/>
</dbReference>
<dbReference type="InterPro" id="IPR051691">
    <property type="entry name" value="Metab_Enz_Cyan_OpOx_G3PDH"/>
</dbReference>
<name>A0AAE4AU81_9HYPH</name>